<gene>
    <name evidence="15" type="primary">COP1</name>
    <name evidence="15" type="ORF">DEBR0S1_04654G</name>
</gene>
<feature type="repeat" description="WD" evidence="11">
    <location>
        <begin position="133"/>
        <end position="174"/>
    </location>
</feature>
<dbReference type="EMBL" id="CABFWN010000001">
    <property type="protein sequence ID" value="VUG15984.1"/>
    <property type="molecule type" value="Genomic_DNA"/>
</dbReference>
<evidence type="ECO:0000256" key="4">
    <source>
        <dbReference type="ARBA" id="ARBA00022574"/>
    </source>
</evidence>
<feature type="repeat" description="WD" evidence="11">
    <location>
        <begin position="49"/>
        <end position="90"/>
    </location>
</feature>
<evidence type="ECO:0000256" key="10">
    <source>
        <dbReference type="PIRNR" id="PIRNR003354"/>
    </source>
</evidence>
<dbReference type="GO" id="GO:0005198">
    <property type="term" value="F:structural molecule activity"/>
    <property type="evidence" value="ECO:0007669"/>
    <property type="project" value="InterPro"/>
</dbReference>
<dbReference type="Pfam" id="PF23953">
    <property type="entry name" value="TPR_COPA_B"/>
    <property type="match status" value="1"/>
</dbReference>
<evidence type="ECO:0000313" key="16">
    <source>
        <dbReference type="Proteomes" id="UP000478008"/>
    </source>
</evidence>
<evidence type="ECO:0000256" key="2">
    <source>
        <dbReference type="ARBA" id="ARBA00022448"/>
    </source>
</evidence>
<comment type="subunit">
    <text evidence="10">Oligomeric complex that consists of at least the alpha, beta, beta', gamma, delta, epsilon and zeta subunits.</text>
</comment>
<dbReference type="SMR" id="A0A7D9GYZ8"/>
<dbReference type="GO" id="GO:0000139">
    <property type="term" value="C:Golgi membrane"/>
    <property type="evidence" value="ECO:0007669"/>
    <property type="project" value="UniProtKB-SubCell"/>
</dbReference>
<keyword evidence="8 10" id="KW-0333">Golgi apparatus</keyword>
<dbReference type="InterPro" id="IPR006692">
    <property type="entry name" value="Beta-prop_COPA/B_2nd"/>
</dbReference>
<evidence type="ECO:0000256" key="6">
    <source>
        <dbReference type="ARBA" id="ARBA00022892"/>
    </source>
</evidence>
<dbReference type="PRINTS" id="PR00320">
    <property type="entry name" value="GPROTEINBRPT"/>
</dbReference>
<dbReference type="GO" id="GO:0006886">
    <property type="term" value="P:intracellular protein transport"/>
    <property type="evidence" value="ECO:0007669"/>
    <property type="project" value="UniProtKB-UniRule"/>
</dbReference>
<dbReference type="CDD" id="cd00200">
    <property type="entry name" value="WD40"/>
    <property type="match status" value="1"/>
</dbReference>
<evidence type="ECO:0000256" key="8">
    <source>
        <dbReference type="ARBA" id="ARBA00023034"/>
    </source>
</evidence>
<sequence>MKMLTKFESKSSRAKGVAFHPTRPWILVSLHSSTIQLWDYRMGTLIARFEGHEGPVRAIDFHPSQPIFVSGGDDYTIKVWSLNTMKCMFTLTGHLDYVRTVFFHPTLPWIISASDDQTIRIWNWQSRKEIACLTGHNHYVMCAQFHPTKDLVVSASLDQTVRVWDISGLRKKQSASQGALNMSAAGMGPGFDSMQQPGPQQDVFGNTDAVVKYVLEGHDKGVNWAAFHPTLPLIVSAGDDRVVKIWRMSETRAWEVDSCRGHTNNVLCALFHPTEDLILSVGEDKTIRTWDLNTRTPVKQFKRENDRFWMIAAHPNMNLFAACHDSGVMVFKLDRERPASTIFQNTLLFVNNEYQLQKYSYQKQQASMPLLSLKKLAVPWNKIRTISYNPAENAILIQSGENEAGVYALVSVPKEAVGALDAAPKGRGKATAACFIARNRYVTFSKVTHRLEVRDMNDNVTKTIVLDDAVKDVIYLSPGVLLLVMSTKVVAYDVQQKRKLSEIQVNNAKYVSPSPDGKYIALLSKHTITVATRKLKTVMSMHETIRVKSASWDDTGVLIYSTLNHLKYALLNGDIGTIKTLKNAVYVTRVLGNKCFCLNRRGAVECIEIDPTEYKFKKALVNKRYRDVLSLIKNSNLVGENIIGYLEKRGYPEVALQFVQDPETRFELATECHNLDIALEQAQKLDKPAIWAKLGKEALTQGRVSVVELAYQRLHQMDKLSLFYLVTGNLDKLSKMEQIAEARGDLSSLLQNSIYLGSVEKRIQVLLHAGLSPLAYALAKNNGLDDIAQQIISDAGRDTKPLESEITTNNGPVDVLQPKLETTGDYPLKGASLSFFEKAIAGKLDDLSLEDEAEENVNVEEVDGGGADGDLFDDAMGQEVDVDQADAWDMDDDQLDVSLNEDKEDEGETVTETSGLPEELGAWVRNSKCAAGYIAAGAFDGAARLLNKQVGITNFEPLRERFMQIYQSSKLSFSAVDGFPSLRAYIRSTAEDSDKATPYVPGLEQLEPLLHQGFKLFRANKLDKAVDVFRQLLYIVTTLVVYNEEDEQKCRETLEVCREYILGLSIELKRRSLPASEVKRNLELAILFTRTKLQPAHRVNALQVAMTQCFKHKNFTMASYFAGEFLKIVKSGTRAEHAKKIIVKADTISTDAVEIDFDPYAEFDICAGTYTPIYKNTPFVIDPLTGAKYHMSEKDKLSDLTKISKIGAPASGLRILA</sequence>
<dbReference type="InterPro" id="IPR016391">
    <property type="entry name" value="Coatomer_asu"/>
</dbReference>
<keyword evidence="3 10" id="KW-0963">Cytoplasm</keyword>
<dbReference type="InterPro" id="IPR020472">
    <property type="entry name" value="WD40_PAC1"/>
</dbReference>
<evidence type="ECO:0000256" key="5">
    <source>
        <dbReference type="ARBA" id="ARBA00022737"/>
    </source>
</evidence>
<dbReference type="PROSITE" id="PS50294">
    <property type="entry name" value="WD_REPEATS_REGION"/>
    <property type="match status" value="5"/>
</dbReference>
<dbReference type="InterPro" id="IPR036322">
    <property type="entry name" value="WD40_repeat_dom_sf"/>
</dbReference>
<dbReference type="Gene3D" id="2.130.10.10">
    <property type="entry name" value="YVTN repeat-like/Quinoprotein amine dehydrogenase"/>
    <property type="match status" value="1"/>
</dbReference>
<evidence type="ECO:0000256" key="11">
    <source>
        <dbReference type="PROSITE-ProRule" id="PRU00221"/>
    </source>
</evidence>
<dbReference type="InterPro" id="IPR001680">
    <property type="entry name" value="WD40_rpt"/>
</dbReference>
<dbReference type="InterPro" id="IPR056176">
    <property type="entry name" value="TPR_COPA_B"/>
</dbReference>
<keyword evidence="9 10" id="KW-0472">Membrane</keyword>
<feature type="domain" description="COPA/B second beta-propeller" evidence="12">
    <location>
        <begin position="355"/>
        <end position="599"/>
    </location>
</feature>
<evidence type="ECO:0000256" key="9">
    <source>
        <dbReference type="ARBA" id="ARBA00023136"/>
    </source>
</evidence>
<dbReference type="PANTHER" id="PTHR19876">
    <property type="entry name" value="COATOMER"/>
    <property type="match status" value="1"/>
</dbReference>
<evidence type="ECO:0000313" key="15">
    <source>
        <dbReference type="EMBL" id="VUG15984.1"/>
    </source>
</evidence>
<dbReference type="Pfam" id="PF00400">
    <property type="entry name" value="WD40"/>
    <property type="match status" value="6"/>
</dbReference>
<dbReference type="PROSITE" id="PS50082">
    <property type="entry name" value="WD_REPEATS_2"/>
    <property type="match status" value="5"/>
</dbReference>
<dbReference type="PANTHER" id="PTHR19876:SF1">
    <property type="entry name" value="COATOMER SUBUNIT ALPHA"/>
    <property type="match status" value="1"/>
</dbReference>
<protein>
    <recommendedName>
        <fullName evidence="10">Coatomer subunit alpha</fullName>
    </recommendedName>
</protein>
<dbReference type="GO" id="GO:0030126">
    <property type="term" value="C:COPI vesicle coat"/>
    <property type="evidence" value="ECO:0007669"/>
    <property type="project" value="UniProtKB-UniRule"/>
</dbReference>
<dbReference type="InterPro" id="IPR010714">
    <property type="entry name" value="Coatomer_asu_C"/>
</dbReference>
<comment type="function">
    <text evidence="10">The coatomer is a cytosolic protein complex that binds to dilysine motifs and reversibly associates with Golgi non-clathrin-coated vesicles, which further mediate biosynthetic protein transport from the ER, via the Golgi up to the trans Golgi network.</text>
</comment>
<dbReference type="FunFam" id="2.130.10.10:FF:000010">
    <property type="entry name" value="Coatomer subunit alpha"/>
    <property type="match status" value="1"/>
</dbReference>
<evidence type="ECO:0000259" key="14">
    <source>
        <dbReference type="Pfam" id="PF23953"/>
    </source>
</evidence>
<keyword evidence="4 11" id="KW-0853">WD repeat</keyword>
<evidence type="ECO:0000259" key="13">
    <source>
        <dbReference type="Pfam" id="PF06957"/>
    </source>
</evidence>
<keyword evidence="6 10" id="KW-0931">ER-Golgi transport</keyword>
<name>A0A7D9GYZ8_DEKBR</name>
<evidence type="ECO:0000256" key="1">
    <source>
        <dbReference type="ARBA" id="ARBA00004255"/>
    </source>
</evidence>
<evidence type="ECO:0000256" key="3">
    <source>
        <dbReference type="ARBA" id="ARBA00022490"/>
    </source>
</evidence>
<keyword evidence="7 10" id="KW-0653">Protein transport</keyword>
<dbReference type="CDD" id="cd22948">
    <property type="entry name" value="Coatomer_WDAD_alpha"/>
    <property type="match status" value="1"/>
</dbReference>
<dbReference type="Pfam" id="PF06957">
    <property type="entry name" value="COPI_C"/>
    <property type="match status" value="1"/>
</dbReference>
<accession>A0A7D9GYZ8</accession>
<comment type="subcellular location">
    <subcellularLocation>
        <location evidence="10">Cytoplasm</location>
    </subcellularLocation>
    <subcellularLocation>
        <location evidence="1 10">Golgi apparatus membrane</location>
        <topology evidence="1 10">Peripheral membrane protein</topology>
        <orientation evidence="1">Cytoplasmic side</orientation>
    </subcellularLocation>
</comment>
<dbReference type="GO" id="GO:0006890">
    <property type="term" value="P:retrograde vesicle-mediated transport, Golgi to endoplasmic reticulum"/>
    <property type="evidence" value="ECO:0007669"/>
    <property type="project" value="TreeGrafter"/>
</dbReference>
<keyword evidence="16" id="KW-1185">Reference proteome</keyword>
<dbReference type="InterPro" id="IPR015943">
    <property type="entry name" value="WD40/YVTN_repeat-like_dom_sf"/>
</dbReference>
<organism evidence="15 16">
    <name type="scientific">Dekkera bruxellensis</name>
    <name type="common">Brettanomyces custersii</name>
    <dbReference type="NCBI Taxonomy" id="5007"/>
    <lineage>
        <taxon>Eukaryota</taxon>
        <taxon>Fungi</taxon>
        <taxon>Dikarya</taxon>
        <taxon>Ascomycota</taxon>
        <taxon>Saccharomycotina</taxon>
        <taxon>Pichiomycetes</taxon>
        <taxon>Pichiales</taxon>
        <taxon>Pichiaceae</taxon>
        <taxon>Brettanomyces</taxon>
    </lineage>
</organism>
<dbReference type="AlphaFoldDB" id="A0A7D9GYZ8"/>
<feature type="repeat" description="WD" evidence="11">
    <location>
        <begin position="215"/>
        <end position="256"/>
    </location>
</feature>
<proteinExistence type="predicted"/>
<dbReference type="InterPro" id="IPR019775">
    <property type="entry name" value="WD40_repeat_CS"/>
</dbReference>
<feature type="domain" description="Coatomer alpha subunit C-terminal" evidence="13">
    <location>
        <begin position="836"/>
        <end position="1216"/>
    </location>
</feature>
<feature type="repeat" description="WD" evidence="11">
    <location>
        <begin position="91"/>
        <end position="132"/>
    </location>
</feature>
<feature type="repeat" description="WD" evidence="11">
    <location>
        <begin position="259"/>
        <end position="300"/>
    </location>
</feature>
<keyword evidence="2 10" id="KW-0813">Transport</keyword>
<dbReference type="Pfam" id="PF04053">
    <property type="entry name" value="B-prop_COPA_B_2nd"/>
    <property type="match status" value="1"/>
</dbReference>
<dbReference type="InterPro" id="IPR047312">
    <property type="entry name" value="Coatomer_alpha_WD-assoc_reg"/>
</dbReference>
<feature type="domain" description="COPA/B TPR" evidence="14">
    <location>
        <begin position="640"/>
        <end position="781"/>
    </location>
</feature>
<dbReference type="GO" id="GO:0006891">
    <property type="term" value="P:intra-Golgi vesicle-mediated transport"/>
    <property type="evidence" value="ECO:0007669"/>
    <property type="project" value="TreeGrafter"/>
</dbReference>
<dbReference type="InterPro" id="IPR050844">
    <property type="entry name" value="Coatomer_complex_subunit"/>
</dbReference>
<dbReference type="GO" id="GO:0006888">
    <property type="term" value="P:endoplasmic reticulum to Golgi vesicle-mediated transport"/>
    <property type="evidence" value="ECO:0007669"/>
    <property type="project" value="InterPro"/>
</dbReference>
<evidence type="ECO:0000256" key="7">
    <source>
        <dbReference type="ARBA" id="ARBA00022927"/>
    </source>
</evidence>
<reference evidence="15 16" key="1">
    <citation type="submission" date="2019-07" db="EMBL/GenBank/DDBJ databases">
        <authorList>
            <person name="Friedrich A."/>
            <person name="Schacherer J."/>
        </authorList>
    </citation>
    <scope>NUCLEOTIDE SEQUENCE [LARGE SCALE GENOMIC DNA]</scope>
</reference>
<dbReference type="PROSITE" id="PS00678">
    <property type="entry name" value="WD_REPEATS_1"/>
    <property type="match status" value="2"/>
</dbReference>
<dbReference type="SUPFAM" id="SSF50978">
    <property type="entry name" value="WD40 repeat-like"/>
    <property type="match status" value="2"/>
</dbReference>
<dbReference type="SMART" id="SM00320">
    <property type="entry name" value="WD40"/>
    <property type="match status" value="7"/>
</dbReference>
<keyword evidence="5" id="KW-0677">Repeat</keyword>
<dbReference type="PIRSF" id="PIRSF003354">
    <property type="entry name" value="Coatomer_alpha_subunit"/>
    <property type="match status" value="1"/>
</dbReference>
<evidence type="ECO:0000259" key="12">
    <source>
        <dbReference type="Pfam" id="PF04053"/>
    </source>
</evidence>
<dbReference type="Proteomes" id="UP000478008">
    <property type="component" value="Unassembled WGS sequence"/>
</dbReference>
<dbReference type="Gene3D" id="1.25.40.470">
    <property type="match status" value="1"/>
</dbReference>
<dbReference type="FunFam" id="1.25.40.470:FF:000002">
    <property type="entry name" value="Coatomer subunit alpha"/>
    <property type="match status" value="1"/>
</dbReference>